<feature type="region of interest" description="Disordered" evidence="1">
    <location>
        <begin position="38"/>
        <end position="157"/>
    </location>
</feature>
<dbReference type="Proteomes" id="UP001172101">
    <property type="component" value="Unassembled WGS sequence"/>
</dbReference>
<dbReference type="RefSeq" id="XP_060290981.1">
    <property type="nucleotide sequence ID" value="XM_060435024.1"/>
</dbReference>
<protein>
    <submittedName>
        <fullName evidence="2">Uncharacterized protein</fullName>
    </submittedName>
</protein>
<proteinExistence type="predicted"/>
<dbReference type="GeneID" id="85318294"/>
<comment type="caution">
    <text evidence="2">The sequence shown here is derived from an EMBL/GenBank/DDBJ whole genome shotgun (WGS) entry which is preliminary data.</text>
</comment>
<reference evidence="2" key="1">
    <citation type="submission" date="2023-06" db="EMBL/GenBank/DDBJ databases">
        <title>Genome-scale phylogeny and comparative genomics of the fungal order Sordariales.</title>
        <authorList>
            <consortium name="Lawrence Berkeley National Laboratory"/>
            <person name="Hensen N."/>
            <person name="Bonometti L."/>
            <person name="Westerberg I."/>
            <person name="Brannstrom I.O."/>
            <person name="Guillou S."/>
            <person name="Cros-Aarteil S."/>
            <person name="Calhoun S."/>
            <person name="Haridas S."/>
            <person name="Kuo A."/>
            <person name="Mondo S."/>
            <person name="Pangilinan J."/>
            <person name="Riley R."/>
            <person name="LaButti K."/>
            <person name="Andreopoulos B."/>
            <person name="Lipzen A."/>
            <person name="Chen C."/>
            <person name="Yanf M."/>
            <person name="Daum C."/>
            <person name="Ng V."/>
            <person name="Clum A."/>
            <person name="Steindorff A."/>
            <person name="Ohm R."/>
            <person name="Martin F."/>
            <person name="Silar P."/>
            <person name="Natvig D."/>
            <person name="Lalanne C."/>
            <person name="Gautier V."/>
            <person name="Ament-velasquez S.L."/>
            <person name="Kruys A."/>
            <person name="Hutchinson M.I."/>
            <person name="Powell A.J."/>
            <person name="Barry K."/>
            <person name="Miller A.N."/>
            <person name="Grigoriev I.V."/>
            <person name="Debuchy R."/>
            <person name="Gladieux P."/>
            <person name="Thoren M.H."/>
            <person name="Johannesson H."/>
        </authorList>
    </citation>
    <scope>NUCLEOTIDE SEQUENCE</scope>
    <source>
        <strain evidence="2">SMH2392-1A</strain>
    </source>
</reference>
<sequence length="174" mass="18921">MTLVIITNDDKPSPPSATATPQCPNCPQLEAHLIPGVEKTPLQVTPVNEKTPEPTIPRTKPMVPQYPKMPPVGGPPHTRDLCKAFNLRPPSKSKSAKRKPPDPTIPQSNKPVVPPPPGGTTWRSIPQEIPSPPSATDSPPSAHDCPVKRKPPRVHIALRWRPTITPGIHARRLT</sequence>
<feature type="region of interest" description="Disordered" evidence="1">
    <location>
        <begin position="1"/>
        <end position="22"/>
    </location>
</feature>
<gene>
    <name evidence="2" type="ORF">B0T26DRAFT_437741</name>
</gene>
<organism evidence="2 3">
    <name type="scientific">Lasiosphaeria miniovina</name>
    <dbReference type="NCBI Taxonomy" id="1954250"/>
    <lineage>
        <taxon>Eukaryota</taxon>
        <taxon>Fungi</taxon>
        <taxon>Dikarya</taxon>
        <taxon>Ascomycota</taxon>
        <taxon>Pezizomycotina</taxon>
        <taxon>Sordariomycetes</taxon>
        <taxon>Sordariomycetidae</taxon>
        <taxon>Sordariales</taxon>
        <taxon>Lasiosphaeriaceae</taxon>
        <taxon>Lasiosphaeria</taxon>
    </lineage>
</organism>
<evidence type="ECO:0000313" key="3">
    <source>
        <dbReference type="Proteomes" id="UP001172101"/>
    </source>
</evidence>
<accession>A0AA39ZYA9</accession>
<evidence type="ECO:0000256" key="1">
    <source>
        <dbReference type="SAM" id="MobiDB-lite"/>
    </source>
</evidence>
<feature type="compositionally biased region" description="Basic residues" evidence="1">
    <location>
        <begin position="148"/>
        <end position="157"/>
    </location>
</feature>
<dbReference type="PRINTS" id="PR01217">
    <property type="entry name" value="PRICHEXTENSN"/>
</dbReference>
<keyword evidence="3" id="KW-1185">Reference proteome</keyword>
<name>A0AA39ZYA9_9PEZI</name>
<evidence type="ECO:0000313" key="2">
    <source>
        <dbReference type="EMBL" id="KAK0705887.1"/>
    </source>
</evidence>
<dbReference type="AlphaFoldDB" id="A0AA39ZYA9"/>
<dbReference type="EMBL" id="JAUIRO010000007">
    <property type="protein sequence ID" value="KAK0705887.1"/>
    <property type="molecule type" value="Genomic_DNA"/>
</dbReference>